<dbReference type="InterPro" id="IPR004201">
    <property type="entry name" value="Cdc48_dom2"/>
</dbReference>
<dbReference type="GO" id="GO:0005741">
    <property type="term" value="C:mitochondrial outer membrane"/>
    <property type="evidence" value="ECO:0007669"/>
    <property type="project" value="UniProtKB-ARBA"/>
</dbReference>
<comment type="similarity">
    <text evidence="1">Belongs to the AAA ATPase family.</text>
</comment>
<feature type="compositionally biased region" description="Low complexity" evidence="4">
    <location>
        <begin position="796"/>
        <end position="805"/>
    </location>
</feature>
<evidence type="ECO:0000256" key="1">
    <source>
        <dbReference type="ARBA" id="ARBA00006914"/>
    </source>
</evidence>
<feature type="region of interest" description="Disordered" evidence="4">
    <location>
        <begin position="777"/>
        <end position="814"/>
    </location>
</feature>
<dbReference type="SMART" id="SM01072">
    <property type="entry name" value="CDC48_2"/>
    <property type="match status" value="1"/>
</dbReference>
<dbReference type="InterPro" id="IPR003338">
    <property type="entry name" value="CDC4_N-term_subdom"/>
</dbReference>
<sequence>MSLDPSGAPPQPGENDVATAILRPKKSPNRLIVDEATSDDNSIATLNPQTMEALQLFRGDTIIVRGKKRKDTVLICLSSDDVDEGKIQMNKVARHNLRVKLGDLCTVQPCHDIKYGKRVHILPFDDSVEGLAGNLFEVYLKPYFLEAYRPVRKGDTFLVRGGMRTVEFKVIETDPAEFCIVAQDTVIHVEGEPVKREDEESNLADVGYDDIGGCRKQMAQIRELVELPLRHPQLFKSIGIKPPRGILMFGPPGTGKTLMARAVANETGAFFFLINGPEIMSKMAGESESNLRKAFEEAEKNSPAIIFIDEIDSIAPKREKARPFARPRITILTLICFPDEWRTRSNIVVMAATNRPNSIDPALRRFGRFDREVDIGIPDPTGRLEILRIHTKNMKLADDVDLERIAADTHGYVGSDIASLCSEAAMQQIREKMDLIDLDADTIDAEVLDALGVTMDNFRFALGVSNPSALRETVVEVPTVKWSDIGGLEKVKQELQETVQYPVEHPEKFLKYGMSPSKGVLFYGPPGTGKTLLAKAIANECQANFISIKGPELLTMWFGESEANVRDVFDKARAAAPCVMFFDELDSIAKARGSSGGDAGGAGDRVLNQILTEMDGMNAKKNVFIIGATNRPDQIDSALLRPGRLDQLIYIPLPDEPSRISILKAALRKSPVSPKVDLNFLAKSTHGFSGADLTEICQRAAKLAIRESIDADIRRIRERREKEDGGDAEMEDEEDPVPEITIEHFEEAMKFARRSVSDQDIRRYEMFAQNLQQSRSFGSSFKFPEGGPGAAGTQPASGGAAFATDDAGDDDLYA</sequence>
<dbReference type="GO" id="GO:0005829">
    <property type="term" value="C:cytosol"/>
    <property type="evidence" value="ECO:0007669"/>
    <property type="project" value="TreeGrafter"/>
</dbReference>
<dbReference type="Pfam" id="PF00004">
    <property type="entry name" value="AAA"/>
    <property type="match status" value="2"/>
</dbReference>
<dbReference type="InterPro" id="IPR005938">
    <property type="entry name" value="AAA_ATPase_CDC48"/>
</dbReference>
<dbReference type="PANTHER" id="PTHR23077">
    <property type="entry name" value="AAA-FAMILY ATPASE"/>
    <property type="match status" value="1"/>
</dbReference>
<dbReference type="SUPFAM" id="SSF50692">
    <property type="entry name" value="ADC-like"/>
    <property type="match status" value="1"/>
</dbReference>
<dbReference type="FunFam" id="1.10.8.60:FF:000004">
    <property type="entry name" value="Cell division control 48"/>
    <property type="match status" value="1"/>
</dbReference>
<dbReference type="InterPro" id="IPR003959">
    <property type="entry name" value="ATPase_AAA_core"/>
</dbReference>
<dbReference type="GO" id="GO:0031593">
    <property type="term" value="F:polyubiquitin modification-dependent protein binding"/>
    <property type="evidence" value="ECO:0007669"/>
    <property type="project" value="TreeGrafter"/>
</dbReference>
<dbReference type="EMBL" id="JACYCC010000040">
    <property type="protein sequence ID" value="KAF8677624.1"/>
    <property type="molecule type" value="Genomic_DNA"/>
</dbReference>
<comment type="caution">
    <text evidence="8">The sequence shown here is derived from an EMBL/GenBank/DDBJ whole genome shotgun (WGS) entry which is preliminary data.</text>
</comment>
<dbReference type="InterPro" id="IPR009010">
    <property type="entry name" value="Asp_de-COase-like_dom_sf"/>
</dbReference>
<dbReference type="Pfam" id="PF09336">
    <property type="entry name" value="Vps4_C"/>
    <property type="match status" value="1"/>
</dbReference>
<dbReference type="AlphaFoldDB" id="A0A8H7H775"/>
<dbReference type="Gene3D" id="2.40.40.20">
    <property type="match status" value="1"/>
</dbReference>
<dbReference type="FunFam" id="2.40.40.20:FF:000003">
    <property type="entry name" value="Transitional endoplasmic reticulum ATPase"/>
    <property type="match status" value="1"/>
</dbReference>
<feature type="domain" description="CDC48" evidence="6">
    <location>
        <begin position="130"/>
        <end position="196"/>
    </location>
</feature>
<dbReference type="Pfam" id="PF02359">
    <property type="entry name" value="CDC48_N"/>
    <property type="match status" value="1"/>
</dbReference>
<dbReference type="CDD" id="cd19528">
    <property type="entry name" value="RecA-like_CDC48_r2-like"/>
    <property type="match status" value="1"/>
</dbReference>
<evidence type="ECO:0000313" key="9">
    <source>
        <dbReference type="Proteomes" id="UP000650582"/>
    </source>
</evidence>
<dbReference type="Pfam" id="PF02933">
    <property type="entry name" value="CDC48_2"/>
    <property type="match status" value="1"/>
</dbReference>
<dbReference type="PROSITE" id="PS00674">
    <property type="entry name" value="AAA"/>
    <property type="match status" value="2"/>
</dbReference>
<dbReference type="InterPro" id="IPR050168">
    <property type="entry name" value="AAA_ATPase_domain"/>
</dbReference>
<evidence type="ECO:0000313" key="8">
    <source>
        <dbReference type="EMBL" id="KAF8677624.1"/>
    </source>
</evidence>
<dbReference type="SMART" id="SM00382">
    <property type="entry name" value="AAA"/>
    <property type="match status" value="2"/>
</dbReference>
<keyword evidence="3" id="KW-0067">ATP-binding</keyword>
<dbReference type="SUPFAM" id="SSF52540">
    <property type="entry name" value="P-loop containing nucleoside triphosphate hydrolases"/>
    <property type="match status" value="2"/>
</dbReference>
<accession>A0A8H7H775</accession>
<evidence type="ECO:0000256" key="2">
    <source>
        <dbReference type="ARBA" id="ARBA00022741"/>
    </source>
</evidence>
<feature type="domain" description="CDC48 N-terminal subdomain" evidence="7">
    <location>
        <begin position="30"/>
        <end position="113"/>
    </location>
</feature>
<dbReference type="SUPFAM" id="SSF54585">
    <property type="entry name" value="Cdc48 domain 2-like"/>
    <property type="match status" value="1"/>
</dbReference>
<dbReference type="InterPro" id="IPR029067">
    <property type="entry name" value="CDC48_domain_2-like_sf"/>
</dbReference>
<reference evidence="8" key="1">
    <citation type="submission" date="2020-09" db="EMBL/GenBank/DDBJ databases">
        <title>Comparative genome analyses of four rice-infecting Rhizoctonia solani isolates reveal extensive enrichment of homogalacturonan modification genes.</title>
        <authorList>
            <person name="Lee D.-Y."/>
            <person name="Jeon J."/>
            <person name="Kim K.-T."/>
            <person name="Cheong K."/>
            <person name="Song H."/>
            <person name="Choi G."/>
            <person name="Ko J."/>
            <person name="Opiyo S.O."/>
            <person name="Zuo S."/>
            <person name="Madhav S."/>
            <person name="Lee Y.-H."/>
            <person name="Wang G.-L."/>
        </authorList>
    </citation>
    <scope>NUCLEOTIDE SEQUENCE</scope>
    <source>
        <strain evidence="8">AG1-IA YN-7</strain>
    </source>
</reference>
<name>A0A8H7H775_9AGAM</name>
<keyword evidence="2" id="KW-0547">Nucleotide-binding</keyword>
<evidence type="ECO:0000259" key="5">
    <source>
        <dbReference type="SMART" id="SM00382"/>
    </source>
</evidence>
<dbReference type="InterPro" id="IPR027417">
    <property type="entry name" value="P-loop_NTPase"/>
</dbReference>
<dbReference type="FunFam" id="3.40.50.300:FF:000012">
    <property type="entry name" value="Transitional endoplasmic reticulum ATPase"/>
    <property type="match status" value="1"/>
</dbReference>
<dbReference type="FunFam" id="3.40.50.300:FF:000048">
    <property type="entry name" value="Transitional endoplasmic reticulum ATPase"/>
    <property type="match status" value="1"/>
</dbReference>
<dbReference type="GO" id="GO:0097352">
    <property type="term" value="P:autophagosome maturation"/>
    <property type="evidence" value="ECO:0007669"/>
    <property type="project" value="TreeGrafter"/>
</dbReference>
<feature type="domain" description="AAA+ ATPase" evidence="5">
    <location>
        <begin position="516"/>
        <end position="655"/>
    </location>
</feature>
<dbReference type="InterPro" id="IPR041569">
    <property type="entry name" value="AAA_lid_3"/>
</dbReference>
<dbReference type="OrthoDB" id="27435at2759"/>
<dbReference type="PANTHER" id="PTHR23077:SF171">
    <property type="entry name" value="NUCLEAR VALOSIN-CONTAINING PROTEIN-LIKE"/>
    <property type="match status" value="1"/>
</dbReference>
<dbReference type="Proteomes" id="UP000650582">
    <property type="component" value="Unassembled WGS sequence"/>
</dbReference>
<dbReference type="NCBIfam" id="TIGR01243">
    <property type="entry name" value="CDC48"/>
    <property type="match status" value="1"/>
</dbReference>
<evidence type="ECO:0000259" key="7">
    <source>
        <dbReference type="SMART" id="SM01073"/>
    </source>
</evidence>
<dbReference type="InterPro" id="IPR015415">
    <property type="entry name" value="Spast_Vps4_C"/>
</dbReference>
<dbReference type="GO" id="GO:0030970">
    <property type="term" value="P:retrograde protein transport, ER to cytosol"/>
    <property type="evidence" value="ECO:0007669"/>
    <property type="project" value="TreeGrafter"/>
</dbReference>
<feature type="domain" description="AAA+ ATPase" evidence="5">
    <location>
        <begin position="242"/>
        <end position="379"/>
    </location>
</feature>
<dbReference type="GO" id="GO:0034098">
    <property type="term" value="C:VCP-NPL4-UFD1 AAA ATPase complex"/>
    <property type="evidence" value="ECO:0007669"/>
    <property type="project" value="TreeGrafter"/>
</dbReference>
<proteinExistence type="inferred from homology"/>
<dbReference type="GO" id="GO:0005634">
    <property type="term" value="C:nucleus"/>
    <property type="evidence" value="ECO:0007669"/>
    <property type="project" value="TreeGrafter"/>
</dbReference>
<dbReference type="InterPro" id="IPR003960">
    <property type="entry name" value="ATPase_AAA_CS"/>
</dbReference>
<dbReference type="FunFam" id="3.10.330.10:FF:000001">
    <property type="entry name" value="Cell division control 48"/>
    <property type="match status" value="1"/>
</dbReference>
<dbReference type="SMART" id="SM01073">
    <property type="entry name" value="CDC48_N"/>
    <property type="match status" value="1"/>
</dbReference>
<organism evidence="8 9">
    <name type="scientific">Rhizoctonia solani</name>
    <dbReference type="NCBI Taxonomy" id="456999"/>
    <lineage>
        <taxon>Eukaryota</taxon>
        <taxon>Fungi</taxon>
        <taxon>Dikarya</taxon>
        <taxon>Basidiomycota</taxon>
        <taxon>Agaricomycotina</taxon>
        <taxon>Agaricomycetes</taxon>
        <taxon>Cantharellales</taxon>
        <taxon>Ceratobasidiaceae</taxon>
        <taxon>Rhizoctonia</taxon>
    </lineage>
</organism>
<dbReference type="GO" id="GO:0016887">
    <property type="term" value="F:ATP hydrolysis activity"/>
    <property type="evidence" value="ECO:0007669"/>
    <property type="project" value="InterPro"/>
</dbReference>
<dbReference type="InterPro" id="IPR003593">
    <property type="entry name" value="AAA+_ATPase"/>
</dbReference>
<dbReference type="Gene3D" id="3.10.330.10">
    <property type="match status" value="1"/>
</dbReference>
<dbReference type="GO" id="GO:0051228">
    <property type="term" value="P:mitotic spindle disassembly"/>
    <property type="evidence" value="ECO:0007669"/>
    <property type="project" value="TreeGrafter"/>
</dbReference>
<dbReference type="GO" id="GO:0071630">
    <property type="term" value="P:nuclear protein quality control by the ubiquitin-proteasome system"/>
    <property type="evidence" value="ECO:0007669"/>
    <property type="project" value="UniProtKB-ARBA"/>
</dbReference>
<gene>
    <name evidence="8" type="ORF">RHS04_05977</name>
</gene>
<dbReference type="Gene3D" id="3.40.50.300">
    <property type="entry name" value="P-loop containing nucleotide triphosphate hydrolases"/>
    <property type="match status" value="2"/>
</dbReference>
<protein>
    <submittedName>
        <fullName evidence="8">AAA ATPase family</fullName>
    </submittedName>
</protein>
<evidence type="ECO:0000256" key="4">
    <source>
        <dbReference type="SAM" id="MobiDB-lite"/>
    </source>
</evidence>
<dbReference type="GO" id="GO:0005524">
    <property type="term" value="F:ATP binding"/>
    <property type="evidence" value="ECO:0007669"/>
    <property type="project" value="UniProtKB-KW"/>
</dbReference>
<dbReference type="Gene3D" id="6.10.20.150">
    <property type="match status" value="1"/>
</dbReference>
<dbReference type="Pfam" id="PF17862">
    <property type="entry name" value="AAA_lid_3"/>
    <property type="match status" value="2"/>
</dbReference>
<evidence type="ECO:0000259" key="6">
    <source>
        <dbReference type="SMART" id="SM01072"/>
    </source>
</evidence>
<evidence type="ECO:0000256" key="3">
    <source>
        <dbReference type="ARBA" id="ARBA00022840"/>
    </source>
</evidence>
<dbReference type="Gene3D" id="1.10.8.60">
    <property type="match status" value="1"/>
</dbReference>